<keyword evidence="3" id="KW-0539">Nucleus</keyword>
<dbReference type="PROSITE" id="PS50961">
    <property type="entry name" value="HTH_LA"/>
    <property type="match status" value="1"/>
</dbReference>
<dbReference type="InterPro" id="IPR002344">
    <property type="entry name" value="Lupus_La"/>
</dbReference>
<sequence length="444" mass="49392">MSEADTTTQPAEAVQAPEVAEDKAQPIEEEAQPAETAPEATKDEPASEEPASEKPADEKPAEEKPAEEKPAEEKPAEEKPAATSGKNIIKTTAKIDQENPRNNVKFDPSTRKDVDDPEAIRKQVEFYFGDWNFPQDKFMWESCEGTANKPMPISKIHSFKRMRVFQPYSAVVAALRESKFLEVSGEEGEEVIKRKVPYKPMAESRAKAEAATVYVKGFGDENPDTQFDLESFFAQYGEIKGLKLRRTPEGLFKGSVFVTFPDEDAAKKFVALEPAPKYKEHDLKIMTKKDYCEEKSDMIRQGKLEPSSTSTKRFFEGRDPSAKRGYRGKDNAGPRDRDDWKKRRDHDQKHGFQGGRGGRGRGRGGRGRGFGRGGRDHGGRDRDRRDGKGEERRDDFKDAKPRIQSTSEDAPAANGKRARDDEGGAAEGAPAAKKVDSKETAAAS</sequence>
<dbReference type="GO" id="GO:1990904">
    <property type="term" value="C:ribonucleoprotein complex"/>
    <property type="evidence" value="ECO:0007669"/>
    <property type="project" value="InterPro"/>
</dbReference>
<proteinExistence type="predicted"/>
<dbReference type="Gene3D" id="1.10.10.10">
    <property type="entry name" value="Winged helix-like DNA-binding domain superfamily/Winged helix DNA-binding domain"/>
    <property type="match status" value="1"/>
</dbReference>
<dbReference type="Proteomes" id="UP000829364">
    <property type="component" value="Chromosome 7"/>
</dbReference>
<dbReference type="EMBL" id="CP086360">
    <property type="protein sequence ID" value="UNI22044.1"/>
    <property type="molecule type" value="Genomic_DNA"/>
</dbReference>
<dbReference type="SMART" id="SM00360">
    <property type="entry name" value="RRM"/>
    <property type="match status" value="1"/>
</dbReference>
<evidence type="ECO:0000259" key="7">
    <source>
        <dbReference type="PROSITE" id="PS50961"/>
    </source>
</evidence>
<dbReference type="OrthoDB" id="439993at2759"/>
<dbReference type="PROSITE" id="PS50102">
    <property type="entry name" value="RRM"/>
    <property type="match status" value="1"/>
</dbReference>
<dbReference type="AlphaFoldDB" id="A0A9Q8QJ97"/>
<dbReference type="PANTHER" id="PTHR22792">
    <property type="entry name" value="LUPUS LA PROTEIN-RELATED"/>
    <property type="match status" value="1"/>
</dbReference>
<dbReference type="InterPro" id="IPR012677">
    <property type="entry name" value="Nucleotide-bd_a/b_plait_sf"/>
</dbReference>
<feature type="domain" description="HTH La-type RNA-binding" evidence="7">
    <location>
        <begin position="110"/>
        <end position="200"/>
    </location>
</feature>
<dbReference type="InterPro" id="IPR035979">
    <property type="entry name" value="RBD_domain_sf"/>
</dbReference>
<protein>
    <submittedName>
        <fullName evidence="8">Uncharacterized protein</fullName>
    </submittedName>
</protein>
<feature type="region of interest" description="Disordered" evidence="5">
    <location>
        <begin position="297"/>
        <end position="444"/>
    </location>
</feature>
<dbReference type="CDD" id="cd12291">
    <property type="entry name" value="RRM1_La"/>
    <property type="match status" value="1"/>
</dbReference>
<gene>
    <name evidence="8" type="ORF">JDV02_007969</name>
</gene>
<evidence type="ECO:0000256" key="1">
    <source>
        <dbReference type="ARBA" id="ARBA00004123"/>
    </source>
</evidence>
<dbReference type="InterPro" id="IPR000504">
    <property type="entry name" value="RRM_dom"/>
</dbReference>
<keyword evidence="9" id="KW-1185">Reference proteome</keyword>
<dbReference type="KEGG" id="ptkz:JDV02_007969"/>
<evidence type="ECO:0000313" key="8">
    <source>
        <dbReference type="EMBL" id="UNI22044.1"/>
    </source>
</evidence>
<dbReference type="Pfam" id="PF00076">
    <property type="entry name" value="RRM_1"/>
    <property type="match status" value="1"/>
</dbReference>
<evidence type="ECO:0000256" key="4">
    <source>
        <dbReference type="PROSITE-ProRule" id="PRU00332"/>
    </source>
</evidence>
<feature type="compositionally biased region" description="Basic and acidic residues" evidence="5">
    <location>
        <begin position="433"/>
        <end position="444"/>
    </location>
</feature>
<dbReference type="GeneID" id="72069917"/>
<dbReference type="GO" id="GO:0005634">
    <property type="term" value="C:nucleus"/>
    <property type="evidence" value="ECO:0007669"/>
    <property type="project" value="UniProtKB-SubCell"/>
</dbReference>
<feature type="compositionally biased region" description="Low complexity" evidence="5">
    <location>
        <begin position="9"/>
        <end position="18"/>
    </location>
</feature>
<feature type="compositionally biased region" description="Basic and acidic residues" evidence="5">
    <location>
        <begin position="313"/>
        <end position="350"/>
    </location>
</feature>
<comment type="subcellular location">
    <subcellularLocation>
        <location evidence="1">Nucleus</location>
    </subcellularLocation>
</comment>
<feature type="region of interest" description="Disordered" evidence="5">
    <location>
        <begin position="1"/>
        <end position="117"/>
    </location>
</feature>
<accession>A0A9Q8QJ97</accession>
<dbReference type="Pfam" id="PF05383">
    <property type="entry name" value="La"/>
    <property type="match status" value="1"/>
</dbReference>
<feature type="domain" description="RRM" evidence="6">
    <location>
        <begin position="211"/>
        <end position="290"/>
    </location>
</feature>
<dbReference type="InterPro" id="IPR045180">
    <property type="entry name" value="La_dom_prot"/>
</dbReference>
<dbReference type="PRINTS" id="PR00302">
    <property type="entry name" value="LUPUSLA"/>
</dbReference>
<feature type="compositionally biased region" description="Basic and acidic residues" evidence="5">
    <location>
        <begin position="373"/>
        <end position="401"/>
    </location>
</feature>
<dbReference type="InterPro" id="IPR006630">
    <property type="entry name" value="La_HTH"/>
</dbReference>
<dbReference type="PANTHER" id="PTHR22792:SF140">
    <property type="entry name" value="ACHILLES, ISOFORM A"/>
    <property type="match status" value="1"/>
</dbReference>
<dbReference type="SMART" id="SM00715">
    <property type="entry name" value="LA"/>
    <property type="match status" value="1"/>
</dbReference>
<organism evidence="8 9">
    <name type="scientific">Purpureocillium takamizusanense</name>
    <dbReference type="NCBI Taxonomy" id="2060973"/>
    <lineage>
        <taxon>Eukaryota</taxon>
        <taxon>Fungi</taxon>
        <taxon>Dikarya</taxon>
        <taxon>Ascomycota</taxon>
        <taxon>Pezizomycotina</taxon>
        <taxon>Sordariomycetes</taxon>
        <taxon>Hypocreomycetidae</taxon>
        <taxon>Hypocreales</taxon>
        <taxon>Ophiocordycipitaceae</taxon>
        <taxon>Purpureocillium</taxon>
    </lineage>
</organism>
<feature type="compositionally biased region" description="Basic and acidic residues" evidence="5">
    <location>
        <begin position="108"/>
        <end position="117"/>
    </location>
</feature>
<dbReference type="Gene3D" id="3.30.70.330">
    <property type="match status" value="1"/>
</dbReference>
<dbReference type="GO" id="GO:0003729">
    <property type="term" value="F:mRNA binding"/>
    <property type="evidence" value="ECO:0007669"/>
    <property type="project" value="TreeGrafter"/>
</dbReference>
<evidence type="ECO:0000256" key="2">
    <source>
        <dbReference type="ARBA" id="ARBA00022884"/>
    </source>
</evidence>
<evidence type="ECO:0000256" key="5">
    <source>
        <dbReference type="SAM" id="MobiDB-lite"/>
    </source>
</evidence>
<keyword evidence="2 4" id="KW-0694">RNA-binding</keyword>
<dbReference type="RefSeq" id="XP_047845525.1">
    <property type="nucleotide sequence ID" value="XM_047989523.1"/>
</dbReference>
<name>A0A9Q8QJ97_9HYPO</name>
<dbReference type="SUPFAM" id="SSF54928">
    <property type="entry name" value="RNA-binding domain, RBD"/>
    <property type="match status" value="1"/>
</dbReference>
<dbReference type="SUPFAM" id="SSF46785">
    <property type="entry name" value="Winged helix' DNA-binding domain"/>
    <property type="match status" value="1"/>
</dbReference>
<evidence type="ECO:0000256" key="3">
    <source>
        <dbReference type="ARBA" id="ARBA00023242"/>
    </source>
</evidence>
<reference evidence="8" key="1">
    <citation type="submission" date="2021-11" db="EMBL/GenBank/DDBJ databases">
        <title>Purpureocillium_takamizusanense_genome.</title>
        <authorList>
            <person name="Nguyen N.-H."/>
        </authorList>
    </citation>
    <scope>NUCLEOTIDE SEQUENCE</scope>
    <source>
        <strain evidence="8">PT3</strain>
    </source>
</reference>
<dbReference type="InterPro" id="IPR036388">
    <property type="entry name" value="WH-like_DNA-bd_sf"/>
</dbReference>
<evidence type="ECO:0000313" key="9">
    <source>
        <dbReference type="Proteomes" id="UP000829364"/>
    </source>
</evidence>
<dbReference type="GO" id="GO:0006396">
    <property type="term" value="P:RNA processing"/>
    <property type="evidence" value="ECO:0007669"/>
    <property type="project" value="InterPro"/>
</dbReference>
<feature type="compositionally biased region" description="Basic and acidic residues" evidence="5">
    <location>
        <begin position="40"/>
        <end position="80"/>
    </location>
</feature>
<dbReference type="InterPro" id="IPR036390">
    <property type="entry name" value="WH_DNA-bd_sf"/>
</dbReference>
<evidence type="ECO:0000259" key="6">
    <source>
        <dbReference type="PROSITE" id="PS50102"/>
    </source>
</evidence>